<evidence type="ECO:0000313" key="1">
    <source>
        <dbReference type="EMBL" id="GJJ43297.1"/>
    </source>
</evidence>
<sequence>MVTGCRDNAYPVESVCGGAVIARTVVFGDRRMVIADGNHSLDAGADCGDVAEFFDPYRGGRGNDHGSGCRSF</sequence>
<proteinExistence type="predicted"/>
<dbReference type="AlphaFoldDB" id="A0ABD0BGI9"/>
<name>A0ABD0BGI9_CORUL</name>
<gene>
    <name evidence="1" type="ORF">CULCOIPH005_14860</name>
</gene>
<comment type="caution">
    <text evidence="1">The sequence shown here is derived from an EMBL/GenBank/DDBJ whole genome shotgun (WGS) entry which is preliminary data.</text>
</comment>
<accession>A0ABD0BGI9</accession>
<evidence type="ECO:0000313" key="2">
    <source>
        <dbReference type="Proteomes" id="UP001205910"/>
    </source>
</evidence>
<reference evidence="1 2" key="1">
    <citation type="submission" date="2021-11" db="EMBL/GenBank/DDBJ databases">
        <title>Whole genome sequences of diphtheriae toxin producing Corynebacterium ulcerans isolates from cats in Osaka, Japan.</title>
        <authorList>
            <person name="Umeda K."/>
            <person name="Hirai Y."/>
        </authorList>
    </citation>
    <scope>NUCLEOTIDE SEQUENCE [LARGE SCALE GENOMIC DNA]</scope>
    <source>
        <strain evidence="1 2">12109B-1</strain>
    </source>
</reference>
<organism evidence="1 2">
    <name type="scientific">Corynebacterium ulcerans</name>
    <dbReference type="NCBI Taxonomy" id="65058"/>
    <lineage>
        <taxon>Bacteria</taxon>
        <taxon>Bacillati</taxon>
        <taxon>Actinomycetota</taxon>
        <taxon>Actinomycetes</taxon>
        <taxon>Mycobacteriales</taxon>
        <taxon>Corynebacteriaceae</taxon>
        <taxon>Corynebacterium</taxon>
    </lineage>
</organism>
<dbReference type="EMBL" id="BQFK01000004">
    <property type="protein sequence ID" value="GJJ43297.1"/>
    <property type="molecule type" value="Genomic_DNA"/>
</dbReference>
<dbReference type="Proteomes" id="UP001205910">
    <property type="component" value="Unassembled WGS sequence"/>
</dbReference>
<protein>
    <submittedName>
        <fullName evidence="1">Uncharacterized protein</fullName>
    </submittedName>
</protein>